<dbReference type="Pfam" id="PF22936">
    <property type="entry name" value="Pol_BBD"/>
    <property type="match status" value="1"/>
</dbReference>
<feature type="domain" description="Retrovirus-related Pol polyprotein from transposon TNT 1-94-like beta-barrel" evidence="1">
    <location>
        <begin position="1"/>
        <end position="35"/>
    </location>
</feature>
<protein>
    <recommendedName>
        <fullName evidence="1">Retrovirus-related Pol polyprotein from transposon TNT 1-94-like beta-barrel domain-containing protein</fullName>
    </recommendedName>
</protein>
<evidence type="ECO:0000259" key="1">
    <source>
        <dbReference type="Pfam" id="PF22936"/>
    </source>
</evidence>
<dbReference type="EMBL" id="JAHRHJ020000002">
    <property type="protein sequence ID" value="KAH9325180.1"/>
    <property type="molecule type" value="Genomic_DNA"/>
</dbReference>
<feature type="non-terminal residue" evidence="2">
    <location>
        <position position="55"/>
    </location>
</feature>
<dbReference type="InterPro" id="IPR054722">
    <property type="entry name" value="PolX-like_BBD"/>
</dbReference>
<organism evidence="2 3">
    <name type="scientific">Taxus chinensis</name>
    <name type="common">Chinese yew</name>
    <name type="synonym">Taxus wallichiana var. chinensis</name>
    <dbReference type="NCBI Taxonomy" id="29808"/>
    <lineage>
        <taxon>Eukaryota</taxon>
        <taxon>Viridiplantae</taxon>
        <taxon>Streptophyta</taxon>
        <taxon>Embryophyta</taxon>
        <taxon>Tracheophyta</taxon>
        <taxon>Spermatophyta</taxon>
        <taxon>Pinopsida</taxon>
        <taxon>Pinidae</taxon>
        <taxon>Conifers II</taxon>
        <taxon>Cupressales</taxon>
        <taxon>Taxaceae</taxon>
        <taxon>Taxus</taxon>
    </lineage>
</organism>
<evidence type="ECO:0000313" key="2">
    <source>
        <dbReference type="EMBL" id="KAH9325180.1"/>
    </source>
</evidence>
<comment type="caution">
    <text evidence="2">The sequence shown here is derived from an EMBL/GenBank/DDBJ whole genome shotgun (WGS) entry which is preliminary data.</text>
</comment>
<sequence length="55" mass="6079">VKMHNENTRLLKDVIHVSTLRRNLISAGQLGSDGCTMIFIADSWKVTKGALIVAR</sequence>
<gene>
    <name evidence="2" type="ORF">KI387_005358</name>
</gene>
<accession>A0AA38GNT9</accession>
<name>A0AA38GNT9_TAXCH</name>
<feature type="non-terminal residue" evidence="2">
    <location>
        <position position="1"/>
    </location>
</feature>
<keyword evidence="3" id="KW-1185">Reference proteome</keyword>
<proteinExistence type="predicted"/>
<reference evidence="2 3" key="1">
    <citation type="journal article" date="2021" name="Nat. Plants">
        <title>The Taxus genome provides insights into paclitaxel biosynthesis.</title>
        <authorList>
            <person name="Xiong X."/>
            <person name="Gou J."/>
            <person name="Liao Q."/>
            <person name="Li Y."/>
            <person name="Zhou Q."/>
            <person name="Bi G."/>
            <person name="Li C."/>
            <person name="Du R."/>
            <person name="Wang X."/>
            <person name="Sun T."/>
            <person name="Guo L."/>
            <person name="Liang H."/>
            <person name="Lu P."/>
            <person name="Wu Y."/>
            <person name="Zhang Z."/>
            <person name="Ro D.K."/>
            <person name="Shang Y."/>
            <person name="Huang S."/>
            <person name="Yan J."/>
        </authorList>
    </citation>
    <scope>NUCLEOTIDE SEQUENCE [LARGE SCALE GENOMIC DNA]</scope>
    <source>
        <strain evidence="2">Ta-2019</strain>
    </source>
</reference>
<dbReference type="Proteomes" id="UP000824469">
    <property type="component" value="Unassembled WGS sequence"/>
</dbReference>
<dbReference type="AlphaFoldDB" id="A0AA38GNT9"/>
<evidence type="ECO:0000313" key="3">
    <source>
        <dbReference type="Proteomes" id="UP000824469"/>
    </source>
</evidence>